<evidence type="ECO:0000256" key="12">
    <source>
        <dbReference type="SAM" id="Phobius"/>
    </source>
</evidence>
<dbReference type="InterPro" id="IPR036318">
    <property type="entry name" value="FAD-bd_PCMH-like_sf"/>
</dbReference>
<reference evidence="15 16" key="1">
    <citation type="submission" date="2018-07" db="EMBL/GenBank/DDBJ databases">
        <title>Genomic Encyclopedia of Type Strains, Phase IV (KMG-IV): sequencing the most valuable type-strain genomes for metagenomic binning, comparative biology and taxonomic classification.</title>
        <authorList>
            <person name="Goeker M."/>
        </authorList>
    </citation>
    <scope>NUCLEOTIDE SEQUENCE [LARGE SCALE GENOMIC DNA]</scope>
    <source>
        <strain evidence="15 16">DSM 26407</strain>
    </source>
</reference>
<dbReference type="InterPro" id="IPR046342">
    <property type="entry name" value="CBS_dom_sf"/>
</dbReference>
<dbReference type="Pfam" id="PF01595">
    <property type="entry name" value="CNNM"/>
    <property type="match status" value="1"/>
</dbReference>
<dbReference type="Proteomes" id="UP000252707">
    <property type="component" value="Unassembled WGS sequence"/>
</dbReference>
<comment type="similarity">
    <text evidence="2">Belongs to the UPF0053 family.</text>
</comment>
<evidence type="ECO:0000256" key="7">
    <source>
        <dbReference type="ARBA" id="ARBA00023136"/>
    </source>
</evidence>
<keyword evidence="16" id="KW-1185">Reference proteome</keyword>
<dbReference type="PANTHER" id="PTHR22777">
    <property type="entry name" value="HEMOLYSIN-RELATED"/>
    <property type="match status" value="1"/>
</dbReference>
<dbReference type="GO" id="GO:0016020">
    <property type="term" value="C:membrane"/>
    <property type="evidence" value="ECO:0007669"/>
    <property type="project" value="UniProtKB-SubCell"/>
</dbReference>
<keyword evidence="6 10" id="KW-0129">CBS domain</keyword>
<evidence type="ECO:0000259" key="14">
    <source>
        <dbReference type="PROSITE" id="PS51846"/>
    </source>
</evidence>
<dbReference type="PROSITE" id="PS51371">
    <property type="entry name" value="CBS"/>
    <property type="match status" value="2"/>
</dbReference>
<dbReference type="EMBL" id="QPJY01000007">
    <property type="protein sequence ID" value="RCX28390.1"/>
    <property type="molecule type" value="Genomic_DNA"/>
</dbReference>
<comment type="function">
    <text evidence="8">Plays a role in the transport of magnesium and cobalt ions.</text>
</comment>
<dbReference type="InterPro" id="IPR005170">
    <property type="entry name" value="Transptr-assoc_dom"/>
</dbReference>
<feature type="domain" description="CBS" evidence="13">
    <location>
        <begin position="200"/>
        <end position="260"/>
    </location>
</feature>
<dbReference type="Gene3D" id="3.30.465.10">
    <property type="match status" value="1"/>
</dbReference>
<protein>
    <recommendedName>
        <fullName evidence="9">Magnesium and cobalt efflux protein CorC</fullName>
    </recommendedName>
</protein>
<dbReference type="InterPro" id="IPR000644">
    <property type="entry name" value="CBS_dom"/>
</dbReference>
<accession>A0A369C326</accession>
<dbReference type="PANTHER" id="PTHR22777:SF17">
    <property type="entry name" value="UPF0053 PROTEIN SLL0260"/>
    <property type="match status" value="1"/>
</dbReference>
<evidence type="ECO:0000259" key="13">
    <source>
        <dbReference type="PROSITE" id="PS51371"/>
    </source>
</evidence>
<feature type="transmembrane region" description="Helical" evidence="12">
    <location>
        <begin position="86"/>
        <end position="106"/>
    </location>
</feature>
<dbReference type="CDD" id="cd04590">
    <property type="entry name" value="CBS_pair_CorC_HlyC_assoc"/>
    <property type="match status" value="1"/>
</dbReference>
<dbReference type="SUPFAM" id="SSF54631">
    <property type="entry name" value="CBS-domain pair"/>
    <property type="match status" value="1"/>
</dbReference>
<evidence type="ECO:0000256" key="8">
    <source>
        <dbReference type="ARBA" id="ARBA00037273"/>
    </source>
</evidence>
<evidence type="ECO:0000256" key="5">
    <source>
        <dbReference type="ARBA" id="ARBA00022989"/>
    </source>
</evidence>
<evidence type="ECO:0000256" key="1">
    <source>
        <dbReference type="ARBA" id="ARBA00004141"/>
    </source>
</evidence>
<feature type="domain" description="CBS" evidence="13">
    <location>
        <begin position="265"/>
        <end position="322"/>
    </location>
</feature>
<keyword evidence="5 11" id="KW-1133">Transmembrane helix</keyword>
<evidence type="ECO:0000256" key="10">
    <source>
        <dbReference type="PROSITE-ProRule" id="PRU00703"/>
    </source>
</evidence>
<evidence type="ECO:0000313" key="15">
    <source>
        <dbReference type="EMBL" id="RCX28390.1"/>
    </source>
</evidence>
<dbReference type="FunFam" id="3.10.580.10:FF:000002">
    <property type="entry name" value="Magnesium/cobalt efflux protein CorC"/>
    <property type="match status" value="1"/>
</dbReference>
<feature type="transmembrane region" description="Helical" evidence="12">
    <location>
        <begin position="56"/>
        <end position="79"/>
    </location>
</feature>
<keyword evidence="3 11" id="KW-0812">Transmembrane</keyword>
<dbReference type="SUPFAM" id="SSF56176">
    <property type="entry name" value="FAD-binding/transporter-associated domain-like"/>
    <property type="match status" value="1"/>
</dbReference>
<name>A0A369C326_9GAMM</name>
<dbReference type="InterPro" id="IPR016169">
    <property type="entry name" value="FAD-bd_PCMH_sub2"/>
</dbReference>
<proteinExistence type="inferred from homology"/>
<sequence>MTEILGLLVLLVLSGLFSGSETALVSLSLARTEALMKEGRRGAQALYRLKHNPSRMLITILIGNNVVNIGASALATVLATERLGHLGPGVAVGVLTVLILMFGEITPKSLATRYAERISLAAAPLMLAIMRLCWPLVRVFELFTTWVHRRTALGTEPTITESELIHMLEHGTAEGTIQYREREIIERVFAFNDLKVTDVMTPRRRIFSLAADLSLEAALPEILGASYSRIPVYDNAPEEICGVLYLRDVLAAVADRQMDITLRSLAQEPLAVPPTLSIDQLFTTLSTEQRHLALVVDELGTLEGLVSLEDLVEELVGEIYDESDRAPTRLLQLGPETVAADGTAELRELEHFFGRDLPGKPTDTISYWILAHTGRIPETGEEITLDGLQVQVEKASPRRIHRLRISGRRSTAD</sequence>
<keyword evidence="4" id="KW-0677">Repeat</keyword>
<evidence type="ECO:0000256" key="11">
    <source>
        <dbReference type="PROSITE-ProRule" id="PRU01193"/>
    </source>
</evidence>
<gene>
    <name evidence="15" type="ORF">DFQ59_107137</name>
</gene>
<feature type="domain" description="CNNM transmembrane" evidence="14">
    <location>
        <begin position="1"/>
        <end position="186"/>
    </location>
</feature>
<dbReference type="SMART" id="SM01091">
    <property type="entry name" value="CorC_HlyC"/>
    <property type="match status" value="1"/>
</dbReference>
<dbReference type="Pfam" id="PF00571">
    <property type="entry name" value="CBS"/>
    <property type="match status" value="2"/>
</dbReference>
<dbReference type="RefSeq" id="WP_170142163.1">
    <property type="nucleotide sequence ID" value="NZ_QPJY01000007.1"/>
</dbReference>
<dbReference type="InterPro" id="IPR002550">
    <property type="entry name" value="CNNM"/>
</dbReference>
<feature type="transmembrane region" description="Helical" evidence="12">
    <location>
        <begin position="118"/>
        <end position="140"/>
    </location>
</feature>
<dbReference type="Gene3D" id="3.10.580.10">
    <property type="entry name" value="CBS-domain"/>
    <property type="match status" value="1"/>
</dbReference>
<organism evidence="15 16">
    <name type="scientific">Thioalbus denitrificans</name>
    <dbReference type="NCBI Taxonomy" id="547122"/>
    <lineage>
        <taxon>Bacteria</taxon>
        <taxon>Pseudomonadati</taxon>
        <taxon>Pseudomonadota</taxon>
        <taxon>Gammaproteobacteria</taxon>
        <taxon>Chromatiales</taxon>
        <taxon>Ectothiorhodospiraceae</taxon>
        <taxon>Thioalbus</taxon>
    </lineage>
</organism>
<comment type="caution">
    <text evidence="15">The sequence shown here is derived from an EMBL/GenBank/DDBJ whole genome shotgun (WGS) entry which is preliminary data.</text>
</comment>
<keyword evidence="7 11" id="KW-0472">Membrane</keyword>
<dbReference type="AlphaFoldDB" id="A0A369C326"/>
<evidence type="ECO:0000256" key="2">
    <source>
        <dbReference type="ARBA" id="ARBA00006337"/>
    </source>
</evidence>
<evidence type="ECO:0000256" key="6">
    <source>
        <dbReference type="ARBA" id="ARBA00023122"/>
    </source>
</evidence>
<dbReference type="Pfam" id="PF03471">
    <property type="entry name" value="CorC_HlyC"/>
    <property type="match status" value="1"/>
</dbReference>
<comment type="subcellular location">
    <subcellularLocation>
        <location evidence="1">Membrane</location>
        <topology evidence="1">Multi-pass membrane protein</topology>
    </subcellularLocation>
</comment>
<evidence type="ECO:0000256" key="9">
    <source>
        <dbReference type="ARBA" id="ARBA00040729"/>
    </source>
</evidence>
<dbReference type="InterPro" id="IPR044751">
    <property type="entry name" value="Ion_transp-like_CBS"/>
</dbReference>
<evidence type="ECO:0000313" key="16">
    <source>
        <dbReference type="Proteomes" id="UP000252707"/>
    </source>
</evidence>
<dbReference type="GO" id="GO:0050660">
    <property type="term" value="F:flavin adenine dinucleotide binding"/>
    <property type="evidence" value="ECO:0007669"/>
    <property type="project" value="InterPro"/>
</dbReference>
<evidence type="ECO:0000256" key="4">
    <source>
        <dbReference type="ARBA" id="ARBA00022737"/>
    </source>
</evidence>
<evidence type="ECO:0000256" key="3">
    <source>
        <dbReference type="ARBA" id="ARBA00022692"/>
    </source>
</evidence>
<dbReference type="PROSITE" id="PS51846">
    <property type="entry name" value="CNNM"/>
    <property type="match status" value="1"/>
</dbReference>